<dbReference type="EMBL" id="JAPDFW010000081">
    <property type="protein sequence ID" value="KAJ5072283.1"/>
    <property type="molecule type" value="Genomic_DNA"/>
</dbReference>
<evidence type="ECO:0000259" key="1">
    <source>
        <dbReference type="Pfam" id="PF00326"/>
    </source>
</evidence>
<dbReference type="GO" id="GO:0006508">
    <property type="term" value="P:proteolysis"/>
    <property type="evidence" value="ECO:0007669"/>
    <property type="project" value="InterPro"/>
</dbReference>
<comment type="caution">
    <text evidence="2">The sequence shown here is derived from an EMBL/GenBank/DDBJ whole genome shotgun (WGS) entry which is preliminary data.</text>
</comment>
<dbReference type="Pfam" id="PF00326">
    <property type="entry name" value="Peptidase_S9"/>
    <property type="match status" value="1"/>
</dbReference>
<dbReference type="PANTHER" id="PTHR12277:SF81">
    <property type="entry name" value="PROTEIN ABHD13"/>
    <property type="match status" value="1"/>
</dbReference>
<gene>
    <name evidence="2" type="ORF">M0811_01297</name>
</gene>
<dbReference type="Gene3D" id="3.40.50.1820">
    <property type="entry name" value="alpha/beta hydrolase"/>
    <property type="match status" value="1"/>
</dbReference>
<organism evidence="2 3">
    <name type="scientific">Anaeramoeba ignava</name>
    <name type="common">Anaerobic marine amoeba</name>
    <dbReference type="NCBI Taxonomy" id="1746090"/>
    <lineage>
        <taxon>Eukaryota</taxon>
        <taxon>Metamonada</taxon>
        <taxon>Anaeramoebidae</taxon>
        <taxon>Anaeramoeba</taxon>
    </lineage>
</organism>
<dbReference type="PANTHER" id="PTHR12277">
    <property type="entry name" value="ALPHA/BETA HYDROLASE DOMAIN-CONTAINING PROTEIN"/>
    <property type="match status" value="1"/>
</dbReference>
<dbReference type="GO" id="GO:0008236">
    <property type="term" value="F:serine-type peptidase activity"/>
    <property type="evidence" value="ECO:0007669"/>
    <property type="project" value="InterPro"/>
</dbReference>
<dbReference type="Proteomes" id="UP001149090">
    <property type="component" value="Unassembled WGS sequence"/>
</dbReference>
<protein>
    <recommendedName>
        <fullName evidence="1">Peptidase S9 prolyl oligopeptidase catalytic domain-containing protein</fullName>
    </recommendedName>
</protein>
<proteinExistence type="predicted"/>
<dbReference type="InterPro" id="IPR029058">
    <property type="entry name" value="AB_hydrolase_fold"/>
</dbReference>
<evidence type="ECO:0000313" key="2">
    <source>
        <dbReference type="EMBL" id="KAJ5072283.1"/>
    </source>
</evidence>
<dbReference type="OMA" id="RIQFIRC"/>
<name>A0A9Q0RAA1_ANAIG</name>
<dbReference type="OrthoDB" id="446723at2759"/>
<reference evidence="2" key="1">
    <citation type="submission" date="2022-10" db="EMBL/GenBank/DDBJ databases">
        <title>Novel sulphate-reducing endosymbionts in the free-living metamonad Anaeramoeba.</title>
        <authorList>
            <person name="Jerlstrom-Hultqvist J."/>
            <person name="Cepicka I."/>
            <person name="Gallot-Lavallee L."/>
            <person name="Salas-Leiva D."/>
            <person name="Curtis B.A."/>
            <person name="Zahonova K."/>
            <person name="Pipaliya S."/>
            <person name="Dacks J."/>
            <person name="Roger A.J."/>
        </authorList>
    </citation>
    <scope>NUCLEOTIDE SEQUENCE</scope>
    <source>
        <strain evidence="2">BMAN</strain>
    </source>
</reference>
<feature type="domain" description="Peptidase S9 prolyl oligopeptidase catalytic" evidence="1">
    <location>
        <begin position="160"/>
        <end position="298"/>
    </location>
</feature>
<accession>A0A9Q0RAA1</accession>
<dbReference type="SUPFAM" id="SSF53474">
    <property type="entry name" value="alpha/beta-Hydrolases"/>
    <property type="match status" value="1"/>
</dbReference>
<dbReference type="InterPro" id="IPR001375">
    <property type="entry name" value="Peptidase_S9_cat"/>
</dbReference>
<evidence type="ECO:0000313" key="3">
    <source>
        <dbReference type="Proteomes" id="UP001149090"/>
    </source>
</evidence>
<keyword evidence="3" id="KW-1185">Reference proteome</keyword>
<sequence length="343" mass="39286">MGNAINSCVFVPPVQVPEINTENTEFVLTKNGHKIPVAWYTPQKKNSSILETKNLNDLNARNNSNNFNFGLREFLKHFPEFSRNKSQNSSLAKTHSKRKDNQNSSWTIIFSHGNAESITLLSDWAQRLAEILTVNVLLYEYSGYPYAEGECSEKNTYACIERAFEYAVKEKHINQDHIILMGFSLGTGATTHIATEKDVAGVILVSSFTSCVRTQVELSYLSIIDQFTNITKAAKIKSPTLLIHGTDDQRIPIRHAKELYSKLKKPVEPVWIEGADHCNMDEGNFGDQFYAALNNFLDWLRLERRKKKKNIYKRRSRFTRKLVSERYVPSVKKTLSKKGWIDI</sequence>
<dbReference type="AlphaFoldDB" id="A0A9Q0RAA1"/>